<dbReference type="AlphaFoldDB" id="A0A8T1VRJ5"/>
<evidence type="ECO:0000313" key="2">
    <source>
        <dbReference type="EMBL" id="KAG7383771.1"/>
    </source>
</evidence>
<evidence type="ECO:0000313" key="3">
    <source>
        <dbReference type="Proteomes" id="UP000694044"/>
    </source>
</evidence>
<comment type="caution">
    <text evidence="2">The sequence shown here is derived from an EMBL/GenBank/DDBJ whole genome shotgun (WGS) entry which is preliminary data.</text>
</comment>
<sequence length="108" mass="12059">MCYGILRDSIFPVAVSQGFGQLAAIVFNVVFFHWSPRKDTLKLYVGALLLHCVATLYFVLSLAGVTGQSNYASSILLGYFGVFPSLMKNFAAVHVLEVRWLKIDWVKL</sequence>
<dbReference type="OrthoDB" id="409725at2759"/>
<dbReference type="Proteomes" id="UP000694044">
    <property type="component" value="Unassembled WGS sequence"/>
</dbReference>
<feature type="transmembrane region" description="Helical" evidence="1">
    <location>
        <begin position="43"/>
        <end position="65"/>
    </location>
</feature>
<feature type="transmembrane region" description="Helical" evidence="1">
    <location>
        <begin position="71"/>
        <end position="91"/>
    </location>
</feature>
<name>A0A8T1VRJ5_9STRA</name>
<proteinExistence type="predicted"/>
<organism evidence="2 3">
    <name type="scientific">Phytophthora pseudosyringae</name>
    <dbReference type="NCBI Taxonomy" id="221518"/>
    <lineage>
        <taxon>Eukaryota</taxon>
        <taxon>Sar</taxon>
        <taxon>Stramenopiles</taxon>
        <taxon>Oomycota</taxon>
        <taxon>Peronosporomycetes</taxon>
        <taxon>Peronosporales</taxon>
        <taxon>Peronosporaceae</taxon>
        <taxon>Phytophthora</taxon>
    </lineage>
</organism>
<protein>
    <submittedName>
        <fullName evidence="2">Uncharacterized protein</fullName>
    </submittedName>
</protein>
<keyword evidence="1" id="KW-0812">Transmembrane</keyword>
<accession>A0A8T1VRJ5</accession>
<dbReference type="EMBL" id="JAGDFM010000167">
    <property type="protein sequence ID" value="KAG7383771.1"/>
    <property type="molecule type" value="Genomic_DNA"/>
</dbReference>
<gene>
    <name evidence="2" type="ORF">PHYPSEUDO_003313</name>
</gene>
<keyword evidence="3" id="KW-1185">Reference proteome</keyword>
<reference evidence="2" key="1">
    <citation type="submission" date="2021-02" db="EMBL/GenBank/DDBJ databases">
        <authorList>
            <person name="Palmer J.M."/>
        </authorList>
    </citation>
    <scope>NUCLEOTIDE SEQUENCE</scope>
    <source>
        <strain evidence="2">SCRP734</strain>
    </source>
</reference>
<keyword evidence="1" id="KW-0472">Membrane</keyword>
<evidence type="ECO:0000256" key="1">
    <source>
        <dbReference type="SAM" id="Phobius"/>
    </source>
</evidence>
<feature type="transmembrane region" description="Helical" evidence="1">
    <location>
        <begin position="12"/>
        <end position="31"/>
    </location>
</feature>
<keyword evidence="1" id="KW-1133">Transmembrane helix</keyword>